<reference evidence="1" key="1">
    <citation type="submission" date="2014-11" db="EMBL/GenBank/DDBJ databases">
        <authorList>
            <person name="Amaro Gonzalez C."/>
        </authorList>
    </citation>
    <scope>NUCLEOTIDE SEQUENCE</scope>
</reference>
<protein>
    <submittedName>
        <fullName evidence="1">Uncharacterized protein</fullName>
    </submittedName>
</protein>
<organism evidence="1">
    <name type="scientific">Anguilla anguilla</name>
    <name type="common">European freshwater eel</name>
    <name type="synonym">Muraena anguilla</name>
    <dbReference type="NCBI Taxonomy" id="7936"/>
    <lineage>
        <taxon>Eukaryota</taxon>
        <taxon>Metazoa</taxon>
        <taxon>Chordata</taxon>
        <taxon>Craniata</taxon>
        <taxon>Vertebrata</taxon>
        <taxon>Euteleostomi</taxon>
        <taxon>Actinopterygii</taxon>
        <taxon>Neopterygii</taxon>
        <taxon>Teleostei</taxon>
        <taxon>Anguilliformes</taxon>
        <taxon>Anguillidae</taxon>
        <taxon>Anguilla</taxon>
    </lineage>
</organism>
<name>A0A0E9SWZ6_ANGAN</name>
<sequence>MQQIRGQRYEVREMHTASYFMKSIIMAVIPTSQLLEWKLLGKQGFSSFTMTILILQMISQFLFHARFCCLQITVLLNRISHAQKFKKILGKGKVGGRWK</sequence>
<proteinExistence type="predicted"/>
<dbReference type="AlphaFoldDB" id="A0A0E9SWZ6"/>
<reference evidence="1" key="2">
    <citation type="journal article" date="2015" name="Fish Shellfish Immunol.">
        <title>Early steps in the European eel (Anguilla anguilla)-Vibrio vulnificus interaction in the gills: Role of the RtxA13 toxin.</title>
        <authorList>
            <person name="Callol A."/>
            <person name="Pajuelo D."/>
            <person name="Ebbesson L."/>
            <person name="Teles M."/>
            <person name="MacKenzie S."/>
            <person name="Amaro C."/>
        </authorList>
    </citation>
    <scope>NUCLEOTIDE SEQUENCE</scope>
</reference>
<evidence type="ECO:0000313" key="1">
    <source>
        <dbReference type="EMBL" id="JAH45762.1"/>
    </source>
</evidence>
<accession>A0A0E9SWZ6</accession>
<dbReference type="EMBL" id="GBXM01062815">
    <property type="protein sequence ID" value="JAH45762.1"/>
    <property type="molecule type" value="Transcribed_RNA"/>
</dbReference>